<dbReference type="InterPro" id="IPR015422">
    <property type="entry name" value="PyrdxlP-dep_Trfase_small"/>
</dbReference>
<comment type="caution">
    <text evidence="6">The sequence shown here is derived from an EMBL/GenBank/DDBJ whole genome shotgun (WGS) entry which is preliminary data.</text>
</comment>
<evidence type="ECO:0000256" key="1">
    <source>
        <dbReference type="ARBA" id="ARBA00001933"/>
    </source>
</evidence>
<feature type="domain" description="Aminoglycoside phosphotransferase" evidence="5">
    <location>
        <begin position="39"/>
        <end position="247"/>
    </location>
</feature>
<dbReference type="InterPro" id="IPR011009">
    <property type="entry name" value="Kinase-like_dom_sf"/>
</dbReference>
<dbReference type="CDD" id="cd00610">
    <property type="entry name" value="OAT_like"/>
    <property type="match status" value="1"/>
</dbReference>
<dbReference type="InterPro" id="IPR016047">
    <property type="entry name" value="M23ase_b-sheet_dom"/>
</dbReference>
<dbReference type="Pfam" id="PF01636">
    <property type="entry name" value="APH"/>
    <property type="match status" value="1"/>
</dbReference>
<dbReference type="PANTHER" id="PTHR45688">
    <property type="match status" value="1"/>
</dbReference>
<keyword evidence="6" id="KW-0032">Aminotransferase</keyword>
<dbReference type="Gene3D" id="2.70.70.10">
    <property type="entry name" value="Glucose Permease (Domain IIA)"/>
    <property type="match status" value="1"/>
</dbReference>
<feature type="domain" description="M23ase beta-sheet core" evidence="4">
    <location>
        <begin position="437"/>
        <end position="536"/>
    </location>
</feature>
<dbReference type="SUPFAM" id="SSF53383">
    <property type="entry name" value="PLP-dependent transferases"/>
    <property type="match status" value="1"/>
</dbReference>
<dbReference type="InterPro" id="IPR015424">
    <property type="entry name" value="PyrdxlP-dep_Trfase"/>
</dbReference>
<evidence type="ECO:0000256" key="2">
    <source>
        <dbReference type="ARBA" id="ARBA00008954"/>
    </source>
</evidence>
<dbReference type="InterPro" id="IPR015421">
    <property type="entry name" value="PyrdxlP-dep_Trfase_major"/>
</dbReference>
<evidence type="ECO:0000256" key="3">
    <source>
        <dbReference type="ARBA" id="ARBA00022898"/>
    </source>
</evidence>
<dbReference type="Gene3D" id="3.90.1200.10">
    <property type="match status" value="1"/>
</dbReference>
<keyword evidence="7" id="KW-1185">Reference proteome</keyword>
<comment type="similarity">
    <text evidence="2">Belongs to the class-III pyridoxal-phosphate-dependent aminotransferase family.</text>
</comment>
<evidence type="ECO:0000259" key="5">
    <source>
        <dbReference type="Pfam" id="PF01636"/>
    </source>
</evidence>
<dbReference type="EMBL" id="JAOCQF010000001">
    <property type="protein sequence ID" value="MCT8329407.1"/>
    <property type="molecule type" value="Genomic_DNA"/>
</dbReference>
<evidence type="ECO:0000259" key="4">
    <source>
        <dbReference type="Pfam" id="PF01551"/>
    </source>
</evidence>
<dbReference type="RefSeq" id="WP_261494830.1">
    <property type="nucleotide sequence ID" value="NZ_JAOCQF010000001.1"/>
</dbReference>
<keyword evidence="3" id="KW-0663">Pyridoxal phosphate</keyword>
<dbReference type="NCBIfam" id="NF004799">
    <property type="entry name" value="PRK06148.1"/>
    <property type="match status" value="1"/>
</dbReference>
<sequence length="1015" mass="109115">MSAFETPPPALDVETLATFVRRHWGLSGSLRPLISERDQNARLDAEGRRFVLKLSNAGEDRGQLALQAAVLRHLEGQGMEGIPRLIPTLAGADAAEEETGHGPGAVRLVTWVEGPLLSAAPRSLAQLESLGAFVGRFTRAMQGFGHPAAFRADFLWSLDNAGGVEGWVADIADPARRALVAGLFARYRTRIAPRLAGLRASVLHQDANDNNVIVDAANPDRVAGLIDFGDMAHGRTINELAIAMAYALLDAPDLYAAMRAMIAGHVAEFAITEDEAEVLYDLMRMRLAMSVCISSRRAREHPGNDYLTISQRPAFALLERLGRIDAEFMVALCRKAAGFDATRGVAAVRGFLAGAAVAPVVRPDPGRAARLALLTDGTHPEMPAFSDRAFDAWFAAQRPASLPANVAFLGFGPYGERRSVYATDQFADAASPERRTRHTGIDIFAPKGTEVFAPLSGRVLSVTYNADPLDYGHTLILEHEAPGGVRFFTLYGHLAGTLPELLRPGQQVAAGQLVAHFGDWHENGGWAPHLHFQIMTDMLSQAGNFFGVGHESLWDVWSDVIPDANLILRLAPESFAVDPHPPEKLLARRARAIGPSLSISYAEKLKMVRGQGPWLIDHTGRRYLDAVNNITHVGHCHPHVVAAIARQAARLNTNTRYLSELILDFSERLTATLPRDLRVAYFVNSGTEANELALRIARTAIGKKSTVVLDWAYHGNSGGMVDVSPYKFKRKGGYPQPDFVEIADFPDPYRGTHRGMSEASGRAYAGDVARCLEAVRAKTGTPAAAFIAESISGVGGQVVYPDGYLKAAYAHVRAAGGVCIADEVQCGFGRVGAAFWGFELQGVVPDIVVMGKPIGNGHPLAAVVTTPDLAARFANGMEYFNSFGGNPVSMAVGMAVLDVIEGEGLQARALETGDYMLARFGDMAARHPLIGDVRGRGLFSGVELVRDRATLEPATAEAGWIVNHIRRQGVLASTDGPFDNVLKFKPPMVFGRAEADILIDALEVAFADLAAGGGA</sequence>
<dbReference type="Pfam" id="PF01551">
    <property type="entry name" value="Peptidase_M23"/>
    <property type="match status" value="1"/>
</dbReference>
<gene>
    <name evidence="6" type="ORF">N5I32_07780</name>
</gene>
<keyword evidence="6" id="KW-0808">Transferase</keyword>
<reference evidence="7" key="1">
    <citation type="submission" date="2023-07" db="EMBL/GenBank/DDBJ databases">
        <title>Defluviimonas sediminis sp. nov., isolated from mangrove sediment.</title>
        <authorList>
            <person name="Liu L."/>
            <person name="Li J."/>
            <person name="Huang Y."/>
            <person name="Pan J."/>
            <person name="Li M."/>
        </authorList>
    </citation>
    <scope>NUCLEOTIDE SEQUENCE [LARGE SCALE GENOMIC DNA]</scope>
    <source>
        <strain evidence="7">FT324</strain>
    </source>
</reference>
<accession>A0ABT2NKG0</accession>
<dbReference type="InterPro" id="IPR005814">
    <property type="entry name" value="Aminotrans_3"/>
</dbReference>
<dbReference type="Pfam" id="PF00202">
    <property type="entry name" value="Aminotran_3"/>
    <property type="match status" value="1"/>
</dbReference>
<proteinExistence type="inferred from homology"/>
<dbReference type="InterPro" id="IPR049704">
    <property type="entry name" value="Aminotrans_3_PPA_site"/>
</dbReference>
<dbReference type="SUPFAM" id="SSF56112">
    <property type="entry name" value="Protein kinase-like (PK-like)"/>
    <property type="match status" value="1"/>
</dbReference>
<dbReference type="Proteomes" id="UP001205601">
    <property type="component" value="Unassembled WGS sequence"/>
</dbReference>
<dbReference type="GO" id="GO:0008483">
    <property type="term" value="F:transaminase activity"/>
    <property type="evidence" value="ECO:0007669"/>
    <property type="project" value="UniProtKB-KW"/>
</dbReference>
<comment type="cofactor">
    <cofactor evidence="1">
        <name>pyridoxal 5'-phosphate</name>
        <dbReference type="ChEBI" id="CHEBI:597326"/>
    </cofactor>
</comment>
<dbReference type="Gene3D" id="3.40.640.10">
    <property type="entry name" value="Type I PLP-dependent aspartate aminotransferase-like (Major domain)"/>
    <property type="match status" value="1"/>
</dbReference>
<dbReference type="CDD" id="cd12797">
    <property type="entry name" value="M23_peptidase"/>
    <property type="match status" value="1"/>
</dbReference>
<evidence type="ECO:0000313" key="7">
    <source>
        <dbReference type="Proteomes" id="UP001205601"/>
    </source>
</evidence>
<organism evidence="6 7">
    <name type="scientific">Albidovulum sediminis</name>
    <dbReference type="NCBI Taxonomy" id="3066345"/>
    <lineage>
        <taxon>Bacteria</taxon>
        <taxon>Pseudomonadati</taxon>
        <taxon>Pseudomonadota</taxon>
        <taxon>Alphaproteobacteria</taxon>
        <taxon>Rhodobacterales</taxon>
        <taxon>Paracoccaceae</taxon>
        <taxon>Albidovulum</taxon>
    </lineage>
</organism>
<protein>
    <submittedName>
        <fullName evidence="6">Aminotransferase class III-fold pyridoxal phosphate-dependent enzyme</fullName>
    </submittedName>
</protein>
<dbReference type="InterPro" id="IPR002575">
    <property type="entry name" value="Aminoglycoside_PTrfase"/>
</dbReference>
<dbReference type="SUPFAM" id="SSF51261">
    <property type="entry name" value="Duplicated hybrid motif"/>
    <property type="match status" value="1"/>
</dbReference>
<dbReference type="PROSITE" id="PS00600">
    <property type="entry name" value="AA_TRANSFER_CLASS_3"/>
    <property type="match status" value="1"/>
</dbReference>
<name>A0ABT2NKG0_9RHOB</name>
<dbReference type="PANTHER" id="PTHR45688:SF13">
    <property type="entry name" value="ALANINE--GLYOXYLATE AMINOTRANSFERASE 2-LIKE"/>
    <property type="match status" value="1"/>
</dbReference>
<dbReference type="Gene3D" id="3.90.1150.10">
    <property type="entry name" value="Aspartate Aminotransferase, domain 1"/>
    <property type="match status" value="1"/>
</dbReference>
<evidence type="ECO:0000313" key="6">
    <source>
        <dbReference type="EMBL" id="MCT8329407.1"/>
    </source>
</evidence>
<dbReference type="InterPro" id="IPR011055">
    <property type="entry name" value="Dup_hybrid_motif"/>
</dbReference>